<proteinExistence type="predicted"/>
<dbReference type="AlphaFoldDB" id="A0A498HZP8"/>
<name>A0A498HZP8_MALDO</name>
<accession>A0A498HZP8</accession>
<comment type="caution">
    <text evidence="1">The sequence shown here is derived from an EMBL/GenBank/DDBJ whole genome shotgun (WGS) entry which is preliminary data.</text>
</comment>
<sequence>MTSNPRPTINIRRVMVALIAGILISIVAVYTDNTAHDRRNTFNVTRAFLTGFKLTSTTNGFHALHYSVAFTVAVQNPDRHFRHENIQVVAYYKRQKFATAKLTSFLQVPKNITLGTLSFEGQVSGFIASVEEDAGGAYEIDVELSLRNSYFFMSPMEFVYPNTASRVTCDLKEKLCRATKKKLCPFANRASNVPH</sequence>
<organism evidence="1 2">
    <name type="scientific">Malus domestica</name>
    <name type="common">Apple</name>
    <name type="synonym">Pyrus malus</name>
    <dbReference type="NCBI Taxonomy" id="3750"/>
    <lineage>
        <taxon>Eukaryota</taxon>
        <taxon>Viridiplantae</taxon>
        <taxon>Streptophyta</taxon>
        <taxon>Embryophyta</taxon>
        <taxon>Tracheophyta</taxon>
        <taxon>Spermatophyta</taxon>
        <taxon>Magnoliopsida</taxon>
        <taxon>eudicotyledons</taxon>
        <taxon>Gunneridae</taxon>
        <taxon>Pentapetalae</taxon>
        <taxon>rosids</taxon>
        <taxon>fabids</taxon>
        <taxon>Rosales</taxon>
        <taxon>Rosaceae</taxon>
        <taxon>Amygdaloideae</taxon>
        <taxon>Maleae</taxon>
        <taxon>Malus</taxon>
    </lineage>
</organism>
<dbReference type="EMBL" id="RDQH01000340">
    <property type="protein sequence ID" value="RXH76310.1"/>
    <property type="molecule type" value="Genomic_DNA"/>
</dbReference>
<evidence type="ECO:0000313" key="2">
    <source>
        <dbReference type="Proteomes" id="UP000290289"/>
    </source>
</evidence>
<dbReference type="Proteomes" id="UP000290289">
    <property type="component" value="Chromosome 14"/>
</dbReference>
<reference evidence="1 2" key="1">
    <citation type="submission" date="2018-10" db="EMBL/GenBank/DDBJ databases">
        <title>A high-quality apple genome assembly.</title>
        <authorList>
            <person name="Hu J."/>
        </authorList>
    </citation>
    <scope>NUCLEOTIDE SEQUENCE [LARGE SCALE GENOMIC DNA]</scope>
    <source>
        <strain evidence="2">cv. HFTH1</strain>
        <tissue evidence="1">Young leaf</tissue>
    </source>
</reference>
<dbReference type="STRING" id="3750.A0A498HZP8"/>
<evidence type="ECO:0000313" key="1">
    <source>
        <dbReference type="EMBL" id="RXH76310.1"/>
    </source>
</evidence>
<protein>
    <recommendedName>
        <fullName evidence="3">Late embryogenesis abundant protein LEA-2 subgroup domain-containing protein</fullName>
    </recommendedName>
</protein>
<gene>
    <name evidence="1" type="ORF">DVH24_019198</name>
</gene>
<evidence type="ECO:0008006" key="3">
    <source>
        <dbReference type="Google" id="ProtNLM"/>
    </source>
</evidence>
<keyword evidence="2" id="KW-1185">Reference proteome</keyword>